<feature type="region of interest" description="Disordered" evidence="7">
    <location>
        <begin position="418"/>
        <end position="446"/>
    </location>
</feature>
<dbReference type="Pfam" id="PF10568">
    <property type="entry name" value="Tom37"/>
    <property type="match status" value="1"/>
</dbReference>
<evidence type="ECO:0000256" key="3">
    <source>
        <dbReference type="ARBA" id="ARBA00022787"/>
    </source>
</evidence>
<accession>A0AAD4GPC4</accession>
<keyword evidence="10" id="KW-1185">Reference proteome</keyword>
<evidence type="ECO:0000256" key="7">
    <source>
        <dbReference type="SAM" id="MobiDB-lite"/>
    </source>
</evidence>
<keyword evidence="6" id="KW-0472">Membrane</keyword>
<evidence type="ECO:0000256" key="2">
    <source>
        <dbReference type="ARBA" id="ARBA00022448"/>
    </source>
</evidence>
<dbReference type="EMBL" id="VCAU01000126">
    <property type="protein sequence ID" value="KAF9884306.1"/>
    <property type="molecule type" value="Genomic_DNA"/>
</dbReference>
<keyword evidence="3" id="KW-1000">Mitochondrion outer membrane</keyword>
<reference evidence="9" key="2">
    <citation type="submission" date="2020-02" db="EMBL/GenBank/DDBJ databases">
        <authorList>
            <person name="Gilchrist C.L.M."/>
            <person name="Chooi Y.-H."/>
        </authorList>
    </citation>
    <scope>NUCLEOTIDE SEQUENCE</scope>
    <source>
        <strain evidence="9">MST-FP2251</strain>
    </source>
</reference>
<comment type="caution">
    <text evidence="9">The sequence shown here is derived from an EMBL/GenBank/DDBJ whole genome shotgun (WGS) entry which is preliminary data.</text>
</comment>
<dbReference type="InterPro" id="IPR050931">
    <property type="entry name" value="Mito_Protein_Transport_Metaxin"/>
</dbReference>
<evidence type="ECO:0000256" key="6">
    <source>
        <dbReference type="ARBA" id="ARBA00023136"/>
    </source>
</evidence>
<feature type="compositionally biased region" description="Acidic residues" evidence="7">
    <location>
        <begin position="421"/>
        <end position="437"/>
    </location>
</feature>
<evidence type="ECO:0000256" key="5">
    <source>
        <dbReference type="ARBA" id="ARBA00023128"/>
    </source>
</evidence>
<evidence type="ECO:0000313" key="9">
    <source>
        <dbReference type="EMBL" id="KAF9884306.1"/>
    </source>
</evidence>
<evidence type="ECO:0000313" key="10">
    <source>
        <dbReference type="Proteomes" id="UP001194746"/>
    </source>
</evidence>
<organism evidence="9 10">
    <name type="scientific">Aspergillus nanangensis</name>
    <dbReference type="NCBI Taxonomy" id="2582783"/>
    <lineage>
        <taxon>Eukaryota</taxon>
        <taxon>Fungi</taxon>
        <taxon>Dikarya</taxon>
        <taxon>Ascomycota</taxon>
        <taxon>Pezizomycotina</taxon>
        <taxon>Eurotiomycetes</taxon>
        <taxon>Eurotiomycetidae</taxon>
        <taxon>Eurotiales</taxon>
        <taxon>Aspergillaceae</taxon>
        <taxon>Aspergillus</taxon>
        <taxon>Aspergillus subgen. Circumdati</taxon>
    </lineage>
</organism>
<gene>
    <name evidence="9" type="ORF">FE257_001884</name>
</gene>
<keyword evidence="5" id="KW-0496">Mitochondrion</keyword>
<reference evidence="9" key="1">
    <citation type="journal article" date="2019" name="Beilstein J. Org. Chem.">
        <title>Nanangenines: drimane sesquiterpenoids as the dominant metabolite cohort of a novel Australian fungus, Aspergillus nanangensis.</title>
        <authorList>
            <person name="Lacey H.J."/>
            <person name="Gilchrist C.L.M."/>
            <person name="Crombie A."/>
            <person name="Kalaitzis J.A."/>
            <person name="Vuong D."/>
            <person name="Rutledge P.J."/>
            <person name="Turner P."/>
            <person name="Pitt J.I."/>
            <person name="Lacey E."/>
            <person name="Chooi Y.H."/>
            <person name="Piggott A.M."/>
        </authorList>
    </citation>
    <scope>NUCLEOTIDE SEQUENCE</scope>
    <source>
        <strain evidence="9">MST-FP2251</strain>
    </source>
</reference>
<dbReference type="InterPro" id="IPR019564">
    <property type="entry name" value="Sam37/metaxin_N"/>
</dbReference>
<keyword evidence="4" id="KW-0653">Protein transport</keyword>
<dbReference type="GO" id="GO:0001401">
    <property type="term" value="C:SAM complex"/>
    <property type="evidence" value="ECO:0007669"/>
    <property type="project" value="InterPro"/>
</dbReference>
<dbReference type="PANTHER" id="PTHR12289:SF41">
    <property type="entry name" value="FAILED AXON CONNECTIONS-RELATED"/>
    <property type="match status" value="1"/>
</dbReference>
<protein>
    <recommendedName>
        <fullName evidence="8">Mitochondrial outer membrane transport complex Sam37/metaxin N-terminal domain-containing protein</fullName>
    </recommendedName>
</protein>
<name>A0AAD4GPC4_ASPNN</name>
<evidence type="ECO:0000256" key="4">
    <source>
        <dbReference type="ARBA" id="ARBA00022927"/>
    </source>
</evidence>
<keyword evidence="2" id="KW-0813">Transport</keyword>
<sequence>MVLELHVWGPAFSLPSIDAQCLATIAYLSLTVPKDAWVLVASSDPSVCPTNELPALKIGSTWISRFRNIVDYLRQYSNGEWDLDRGLTSEEKADNIAFSSFIESRAHPLLDLSLYVTSQNYYEATAPAYARILQWPNQWILPPQRHTAAKTLTEPLGLSSLDLSAIEEQRKRDVSAAVAAGQLPQSFLNKPHPSTTAGGISSFLGRNPHHQGQFRLEALTAELFEPLEEILAKDSSPPRTYLLGGAAAGGDEHPHSVDCVALGYLALALVPDVPYGWLRDAMRKNPRVMAYAERMRKTCFGDRAVEVADAYYYGRGSAALATATTGFPWQVPDRPSLVTVGWTVWNTVADAVPILRDLRVNNRLREAAQSPQSGLSGVESKTLAAYATGQKKDILVSVVAVVGGIAALVGYMVSAGTFSSGEEEEEEKEEYSGEEGEMMPLTEVDPESFQMGNILSSLEGMQEL</sequence>
<dbReference type="Proteomes" id="UP001194746">
    <property type="component" value="Unassembled WGS sequence"/>
</dbReference>
<dbReference type="AlphaFoldDB" id="A0AAD4GPC4"/>
<evidence type="ECO:0000256" key="1">
    <source>
        <dbReference type="ARBA" id="ARBA00004294"/>
    </source>
</evidence>
<feature type="domain" description="Mitochondrial outer membrane transport complex Sam37/metaxin N-terminal" evidence="8">
    <location>
        <begin position="21"/>
        <end position="145"/>
    </location>
</feature>
<dbReference type="GO" id="GO:0015031">
    <property type="term" value="P:protein transport"/>
    <property type="evidence" value="ECO:0007669"/>
    <property type="project" value="UniProtKB-KW"/>
</dbReference>
<comment type="subcellular location">
    <subcellularLocation>
        <location evidence="1">Mitochondrion outer membrane</location>
    </subcellularLocation>
</comment>
<evidence type="ECO:0000259" key="8">
    <source>
        <dbReference type="Pfam" id="PF10568"/>
    </source>
</evidence>
<dbReference type="CDD" id="cd03078">
    <property type="entry name" value="GST_N_Metaxin1_like"/>
    <property type="match status" value="1"/>
</dbReference>
<dbReference type="GO" id="GO:0007005">
    <property type="term" value="P:mitochondrion organization"/>
    <property type="evidence" value="ECO:0007669"/>
    <property type="project" value="TreeGrafter"/>
</dbReference>
<dbReference type="PANTHER" id="PTHR12289">
    <property type="entry name" value="METAXIN RELATED"/>
    <property type="match status" value="1"/>
</dbReference>
<proteinExistence type="predicted"/>